<keyword evidence="11" id="KW-1185">Reference proteome</keyword>
<dbReference type="CDD" id="cd07326">
    <property type="entry name" value="M56_BlaR1_MecR1_like"/>
    <property type="match status" value="1"/>
</dbReference>
<sequence>MTVLLLAALAVILAWPVPVLLGRARWVRRAPAAAMVLWQAVALAGGLSLIGFPLLWGLAPFGDTVVEAAPSFVTALADGSWIPRLEQDPWLPTRIAAATLALALFAHLVLTLAVTAVKTVAQRRRHRQMVELLAAPPSERSRLAERTAGTPTRVLPHDVPLAYCLPGLTGSLTVLSRGLLEQLSAGEVAAVVTHERAHLRQRHDLLRLAFEAWHRAVAWLPTTAIAQRAVAGLTEMLADDAALAAHGRQDLIRAIVLTGEAGAPETPRAEASADPAGRPPNIQDDGSVPLTLRLYRLLSPADPLPAPARVAVILAAPCLAAFPLGLLLWP</sequence>
<protein>
    <submittedName>
        <fullName evidence="10">M56 family metallopeptidase</fullName>
    </submittedName>
</protein>
<feature type="transmembrane region" description="Helical" evidence="8">
    <location>
        <begin position="37"/>
        <end position="58"/>
    </location>
</feature>
<gene>
    <name evidence="10" type="ORF">ABDK96_14540</name>
</gene>
<keyword evidence="1 6" id="KW-0645">Protease</keyword>
<evidence type="ECO:0000256" key="1">
    <source>
        <dbReference type="ARBA" id="ARBA00022670"/>
    </source>
</evidence>
<evidence type="ECO:0000313" key="11">
    <source>
        <dbReference type="Proteomes" id="UP001484097"/>
    </source>
</evidence>
<dbReference type="EMBL" id="JBDXMX010000007">
    <property type="protein sequence ID" value="MEO9248899.1"/>
    <property type="molecule type" value="Genomic_DNA"/>
</dbReference>
<comment type="cofactor">
    <cofactor evidence="6">
        <name>Zn(2+)</name>
        <dbReference type="ChEBI" id="CHEBI:29105"/>
    </cofactor>
    <text evidence="6">Binds 1 zinc ion per subunit.</text>
</comment>
<keyword evidence="8" id="KW-0472">Membrane</keyword>
<evidence type="ECO:0000313" key="10">
    <source>
        <dbReference type="EMBL" id="MEO9248899.1"/>
    </source>
</evidence>
<dbReference type="Pfam" id="PF01435">
    <property type="entry name" value="Peptidase_M48"/>
    <property type="match status" value="1"/>
</dbReference>
<accession>A0ABV0IL61</accession>
<comment type="similarity">
    <text evidence="6">Belongs to the peptidase M48 family.</text>
</comment>
<keyword evidence="2" id="KW-0479">Metal-binding</keyword>
<evidence type="ECO:0000256" key="6">
    <source>
        <dbReference type="RuleBase" id="RU003983"/>
    </source>
</evidence>
<dbReference type="Proteomes" id="UP001484097">
    <property type="component" value="Unassembled WGS sequence"/>
</dbReference>
<organism evidence="10 11">
    <name type="scientific">Citricoccus nitrophenolicus</name>
    <dbReference type="NCBI Taxonomy" id="863575"/>
    <lineage>
        <taxon>Bacteria</taxon>
        <taxon>Bacillati</taxon>
        <taxon>Actinomycetota</taxon>
        <taxon>Actinomycetes</taxon>
        <taxon>Micrococcales</taxon>
        <taxon>Micrococcaceae</taxon>
        <taxon>Citricoccus</taxon>
    </lineage>
</organism>
<evidence type="ECO:0000256" key="7">
    <source>
        <dbReference type="SAM" id="MobiDB-lite"/>
    </source>
</evidence>
<evidence type="ECO:0000259" key="9">
    <source>
        <dbReference type="Pfam" id="PF01435"/>
    </source>
</evidence>
<evidence type="ECO:0000256" key="5">
    <source>
        <dbReference type="ARBA" id="ARBA00023049"/>
    </source>
</evidence>
<keyword evidence="3 6" id="KW-0378">Hydrolase</keyword>
<dbReference type="RefSeq" id="WP_347921581.1">
    <property type="nucleotide sequence ID" value="NZ_JBDXMX010000007.1"/>
</dbReference>
<feature type="transmembrane region" description="Helical" evidence="8">
    <location>
        <begin position="306"/>
        <end position="329"/>
    </location>
</feature>
<proteinExistence type="inferred from homology"/>
<keyword evidence="4 6" id="KW-0862">Zinc</keyword>
<keyword evidence="5 6" id="KW-0482">Metalloprotease</keyword>
<feature type="domain" description="Peptidase M48" evidence="9">
    <location>
        <begin position="155"/>
        <end position="228"/>
    </location>
</feature>
<feature type="transmembrane region" description="Helical" evidence="8">
    <location>
        <begin position="95"/>
        <end position="117"/>
    </location>
</feature>
<evidence type="ECO:0000256" key="8">
    <source>
        <dbReference type="SAM" id="Phobius"/>
    </source>
</evidence>
<evidence type="ECO:0000256" key="2">
    <source>
        <dbReference type="ARBA" id="ARBA00022723"/>
    </source>
</evidence>
<dbReference type="PANTHER" id="PTHR34978">
    <property type="entry name" value="POSSIBLE SENSOR-TRANSDUCER PROTEIN BLAR"/>
    <property type="match status" value="1"/>
</dbReference>
<dbReference type="InterPro" id="IPR052173">
    <property type="entry name" value="Beta-lactam_resp_regulator"/>
</dbReference>
<dbReference type="PANTHER" id="PTHR34978:SF3">
    <property type="entry name" value="SLR0241 PROTEIN"/>
    <property type="match status" value="1"/>
</dbReference>
<keyword evidence="8" id="KW-0812">Transmembrane</keyword>
<comment type="caution">
    <text evidence="10">The sequence shown here is derived from an EMBL/GenBank/DDBJ whole genome shotgun (WGS) entry which is preliminary data.</text>
</comment>
<evidence type="ECO:0000256" key="3">
    <source>
        <dbReference type="ARBA" id="ARBA00022801"/>
    </source>
</evidence>
<reference evidence="10 11" key="1">
    <citation type="submission" date="2024-05" db="EMBL/GenBank/DDBJ databases">
        <authorList>
            <person name="Yi C."/>
        </authorList>
    </citation>
    <scope>NUCLEOTIDE SEQUENCE [LARGE SCALE GENOMIC DNA]</scope>
    <source>
        <strain evidence="10 11">XS13</strain>
    </source>
</reference>
<feature type="region of interest" description="Disordered" evidence="7">
    <location>
        <begin position="263"/>
        <end position="285"/>
    </location>
</feature>
<keyword evidence="8" id="KW-1133">Transmembrane helix</keyword>
<name>A0ABV0IL61_9MICC</name>
<dbReference type="Gene3D" id="3.30.2010.10">
    <property type="entry name" value="Metalloproteases ('zincins'), catalytic domain"/>
    <property type="match status" value="1"/>
</dbReference>
<dbReference type="InterPro" id="IPR001915">
    <property type="entry name" value="Peptidase_M48"/>
</dbReference>
<evidence type="ECO:0000256" key="4">
    <source>
        <dbReference type="ARBA" id="ARBA00022833"/>
    </source>
</evidence>